<feature type="domain" description="HTH luxR-type" evidence="4">
    <location>
        <begin position="175"/>
        <end position="241"/>
    </location>
</feature>
<comment type="caution">
    <text evidence="5">The sequence shown here is derived from an EMBL/GenBank/DDBJ whole genome shotgun (WGS) entry which is preliminary data.</text>
</comment>
<dbReference type="SUPFAM" id="SSF75516">
    <property type="entry name" value="Pheromone-binding domain of LuxR-like quorum-sensing transcription factors"/>
    <property type="match status" value="1"/>
</dbReference>
<dbReference type="GO" id="GO:0003677">
    <property type="term" value="F:DNA binding"/>
    <property type="evidence" value="ECO:0007669"/>
    <property type="project" value="UniProtKB-KW"/>
</dbReference>
<dbReference type="STRING" id="688.A6E04_04630"/>
<dbReference type="Gene3D" id="3.30.450.80">
    <property type="entry name" value="Transcription factor LuxR-like, autoinducer-binding domain"/>
    <property type="match status" value="1"/>
</dbReference>
<keyword evidence="1" id="KW-0805">Transcription regulation</keyword>
<proteinExistence type="predicted"/>
<keyword evidence="3" id="KW-0804">Transcription</keyword>
<dbReference type="OrthoDB" id="9774661at2"/>
<protein>
    <submittedName>
        <fullName evidence="5">Transcriptional regulator</fullName>
    </submittedName>
</protein>
<dbReference type="InterPro" id="IPR036388">
    <property type="entry name" value="WH-like_DNA-bd_sf"/>
</dbReference>
<evidence type="ECO:0000256" key="1">
    <source>
        <dbReference type="ARBA" id="ARBA00023015"/>
    </source>
</evidence>
<evidence type="ECO:0000256" key="2">
    <source>
        <dbReference type="ARBA" id="ARBA00023125"/>
    </source>
</evidence>
<name>A0A1B9P3W9_ALILO</name>
<dbReference type="Pfam" id="PF03472">
    <property type="entry name" value="Autoind_bind"/>
    <property type="match status" value="1"/>
</dbReference>
<dbReference type="InterPro" id="IPR000792">
    <property type="entry name" value="Tscrpt_reg_LuxR_C"/>
</dbReference>
<accession>A0A1B9P3W9</accession>
<organism evidence="5 6">
    <name type="scientific">Aliivibrio logei</name>
    <name type="common">Vibrio logei</name>
    <dbReference type="NCBI Taxonomy" id="688"/>
    <lineage>
        <taxon>Bacteria</taxon>
        <taxon>Pseudomonadati</taxon>
        <taxon>Pseudomonadota</taxon>
        <taxon>Gammaproteobacteria</taxon>
        <taxon>Vibrionales</taxon>
        <taxon>Vibrionaceae</taxon>
        <taxon>Aliivibrio</taxon>
    </lineage>
</organism>
<evidence type="ECO:0000313" key="6">
    <source>
        <dbReference type="Proteomes" id="UP000093523"/>
    </source>
</evidence>
<dbReference type="PANTHER" id="PTHR44688:SF16">
    <property type="entry name" value="DNA-BINDING TRANSCRIPTIONAL ACTIVATOR DEVR_DOSR"/>
    <property type="match status" value="1"/>
</dbReference>
<dbReference type="SMART" id="SM00421">
    <property type="entry name" value="HTH_LUXR"/>
    <property type="match status" value="1"/>
</dbReference>
<dbReference type="Pfam" id="PF00196">
    <property type="entry name" value="GerE"/>
    <property type="match status" value="1"/>
</dbReference>
<keyword evidence="2" id="KW-0238">DNA-binding</keyword>
<dbReference type="PROSITE" id="PS50043">
    <property type="entry name" value="HTH_LUXR_2"/>
    <property type="match status" value="1"/>
</dbReference>
<dbReference type="GO" id="GO:0006355">
    <property type="term" value="P:regulation of DNA-templated transcription"/>
    <property type="evidence" value="ECO:0007669"/>
    <property type="project" value="InterPro"/>
</dbReference>
<sequence length="247" mass="28553">MNLVNINVTLEIINKIRLSQTNNDMSLCLQELTKILHCEYYLLAIISQKTMIKSDIKILDNYPLYWRNYYDEANLIKDDPIVDYSFSHHSPINWSIFEKQKKMSNQINVIEEAKISGLYSGFSFPIHTKDGGFGMISFASSQKEKYIDNLFLNACMSVPLILPELLDSNQRITKEEQQVHTKLTKREKECLIWSCEGKSRWEISKILGCSERTVTFHLANSQLKLGANNRCQSISKAILTRAMNPLY</sequence>
<dbReference type="PANTHER" id="PTHR44688">
    <property type="entry name" value="DNA-BINDING TRANSCRIPTIONAL ACTIVATOR DEVR_DOSR"/>
    <property type="match status" value="1"/>
</dbReference>
<gene>
    <name evidence="5" type="ORF">A6E04_04630</name>
</gene>
<dbReference type="EMBL" id="MAJU01000004">
    <property type="protein sequence ID" value="OCH23193.1"/>
    <property type="molecule type" value="Genomic_DNA"/>
</dbReference>
<dbReference type="InterPro" id="IPR036693">
    <property type="entry name" value="TF_LuxR_autoind-bd_dom_sf"/>
</dbReference>
<evidence type="ECO:0000313" key="5">
    <source>
        <dbReference type="EMBL" id="OCH23193.1"/>
    </source>
</evidence>
<dbReference type="CDD" id="cd06170">
    <property type="entry name" value="LuxR_C_like"/>
    <property type="match status" value="1"/>
</dbReference>
<dbReference type="SUPFAM" id="SSF46894">
    <property type="entry name" value="C-terminal effector domain of the bipartite response regulators"/>
    <property type="match status" value="1"/>
</dbReference>
<reference evidence="5 6" key="1">
    <citation type="submission" date="2016-06" db="EMBL/GenBank/DDBJ databases">
        <authorList>
            <person name="Kjaerup R.B."/>
            <person name="Dalgaard T.S."/>
            <person name="Juul-Madsen H.R."/>
        </authorList>
    </citation>
    <scope>NUCLEOTIDE SEQUENCE [LARGE SCALE GENOMIC DNA]</scope>
    <source>
        <strain evidence="5 6">1S159</strain>
    </source>
</reference>
<evidence type="ECO:0000259" key="4">
    <source>
        <dbReference type="PROSITE" id="PS50043"/>
    </source>
</evidence>
<dbReference type="PRINTS" id="PR00038">
    <property type="entry name" value="HTHLUXR"/>
</dbReference>
<evidence type="ECO:0000256" key="3">
    <source>
        <dbReference type="ARBA" id="ARBA00023163"/>
    </source>
</evidence>
<dbReference type="InterPro" id="IPR005143">
    <property type="entry name" value="TF_LuxR_autoind-bd_dom"/>
</dbReference>
<dbReference type="Proteomes" id="UP000093523">
    <property type="component" value="Unassembled WGS sequence"/>
</dbReference>
<dbReference type="Gene3D" id="1.10.10.10">
    <property type="entry name" value="Winged helix-like DNA-binding domain superfamily/Winged helix DNA-binding domain"/>
    <property type="match status" value="1"/>
</dbReference>
<dbReference type="AlphaFoldDB" id="A0A1B9P3W9"/>
<dbReference type="InterPro" id="IPR016032">
    <property type="entry name" value="Sig_transdc_resp-reg_C-effctor"/>
</dbReference>